<dbReference type="PANTHER" id="PTHR15642:SF3">
    <property type="entry name" value="CYTOCHROME C OXIDASE ASSEMBLY FACTOR 3 HOMOLOG, MITOCHONDRIAL"/>
    <property type="match status" value="1"/>
</dbReference>
<keyword evidence="6 9" id="KW-1133">Transmembrane helix</keyword>
<sequence length="99" mass="11778">MLQLWSDLVFDCRKNMMSNKGYYEPHTYRMSPAMLRARQPYFVKNMIGLAVLVAIPVGIYMYTYNFLNQDDFDDIPIPPLDEETIKELQREYAETKNKK</sequence>
<keyword evidence="8 9" id="KW-0472">Membrane</keyword>
<comment type="subunit">
    <text evidence="4 9">Component of 250-400 kDa complexes called cytochrome oxidase assembly intermediates or COA complexes.</text>
</comment>
<evidence type="ECO:0000256" key="3">
    <source>
        <dbReference type="ARBA" id="ARBA00007035"/>
    </source>
</evidence>
<evidence type="ECO:0000256" key="8">
    <source>
        <dbReference type="ARBA" id="ARBA00023136"/>
    </source>
</evidence>
<evidence type="ECO:0000313" key="11">
    <source>
        <dbReference type="EMBL" id="KGK37744.1"/>
    </source>
</evidence>
<dbReference type="eggNOG" id="ENOG502S440">
    <property type="taxonomic scope" value="Eukaryota"/>
</dbReference>
<comment type="caution">
    <text evidence="11">The sequence shown here is derived from an EMBL/GenBank/DDBJ whole genome shotgun (WGS) entry which is preliminary data.</text>
</comment>
<evidence type="ECO:0000256" key="4">
    <source>
        <dbReference type="ARBA" id="ARBA00011351"/>
    </source>
</evidence>
<accession>A0A099P0B7</accession>
<keyword evidence="7 9" id="KW-0496">Mitochondrion</keyword>
<evidence type="ECO:0000259" key="10">
    <source>
        <dbReference type="Pfam" id="PF09813"/>
    </source>
</evidence>
<evidence type="ECO:0000256" key="5">
    <source>
        <dbReference type="ARBA" id="ARBA00022692"/>
    </source>
</evidence>
<dbReference type="InterPro" id="IPR041752">
    <property type="entry name" value="Coa3"/>
</dbReference>
<comment type="subcellular location">
    <subcellularLocation>
        <location evidence="2">Mitochondrion inner membrane</location>
        <topology evidence="2">Single-pass membrane protein</topology>
    </subcellularLocation>
</comment>
<proteinExistence type="inferred from homology"/>
<protein>
    <recommendedName>
        <fullName evidence="9">Cytochrome c oxidase assembly factor 3</fullName>
    </recommendedName>
</protein>
<dbReference type="VEuPathDB" id="FungiDB:C5L36_0D00880"/>
<dbReference type="HOGENOM" id="CLU_153999_0_0_1"/>
<dbReference type="GO" id="GO:0005743">
    <property type="term" value="C:mitochondrial inner membrane"/>
    <property type="evidence" value="ECO:0007669"/>
    <property type="project" value="UniProtKB-SubCell"/>
</dbReference>
<reference evidence="12" key="1">
    <citation type="journal article" date="2014" name="Microb. Cell Fact.">
        <title>Exploiting Issatchenkia orientalis SD108 for succinic acid production.</title>
        <authorList>
            <person name="Xiao H."/>
            <person name="Shao Z."/>
            <person name="Jiang Y."/>
            <person name="Dole S."/>
            <person name="Zhao H."/>
        </authorList>
    </citation>
    <scope>NUCLEOTIDE SEQUENCE [LARGE SCALE GENOMIC DNA]</scope>
    <source>
        <strain evidence="12">SD108</strain>
    </source>
</reference>
<evidence type="ECO:0000256" key="6">
    <source>
        <dbReference type="ARBA" id="ARBA00022989"/>
    </source>
</evidence>
<dbReference type="AlphaFoldDB" id="A0A099P0B7"/>
<keyword evidence="9" id="KW-0999">Mitochondrion inner membrane</keyword>
<name>A0A099P0B7_PICKU</name>
<evidence type="ECO:0000256" key="9">
    <source>
        <dbReference type="RuleBase" id="RU367056"/>
    </source>
</evidence>
<organism evidence="11 12">
    <name type="scientific">Pichia kudriavzevii</name>
    <name type="common">Yeast</name>
    <name type="synonym">Issatchenkia orientalis</name>
    <dbReference type="NCBI Taxonomy" id="4909"/>
    <lineage>
        <taxon>Eukaryota</taxon>
        <taxon>Fungi</taxon>
        <taxon>Dikarya</taxon>
        <taxon>Ascomycota</taxon>
        <taxon>Saccharomycotina</taxon>
        <taxon>Pichiomycetes</taxon>
        <taxon>Pichiales</taxon>
        <taxon>Pichiaceae</taxon>
        <taxon>Pichia</taxon>
    </lineage>
</organism>
<dbReference type="PANTHER" id="PTHR15642">
    <property type="entry name" value="CYTOCHROME C OXIDASE ASSEMBLY FACTOR 3, MITOCHONDRIAL"/>
    <property type="match status" value="1"/>
</dbReference>
<feature type="transmembrane region" description="Helical" evidence="9">
    <location>
        <begin position="41"/>
        <end position="62"/>
    </location>
</feature>
<comment type="function">
    <text evidence="1 9">Required for assembly of cytochrome c oxidase (complex IV).</text>
</comment>
<evidence type="ECO:0000256" key="2">
    <source>
        <dbReference type="ARBA" id="ARBA00004434"/>
    </source>
</evidence>
<evidence type="ECO:0000256" key="1">
    <source>
        <dbReference type="ARBA" id="ARBA00003064"/>
    </source>
</evidence>
<evidence type="ECO:0000256" key="7">
    <source>
        <dbReference type="ARBA" id="ARBA00023128"/>
    </source>
</evidence>
<dbReference type="InterPro" id="IPR018628">
    <property type="entry name" value="Coa3_CC"/>
</dbReference>
<dbReference type="GO" id="GO:0033617">
    <property type="term" value="P:mitochondrial respiratory chain complex IV assembly"/>
    <property type="evidence" value="ECO:0007669"/>
    <property type="project" value="UniProtKB-UniRule"/>
</dbReference>
<keyword evidence="5 9" id="KW-0812">Transmembrane</keyword>
<comment type="similarity">
    <text evidence="3 9">Belongs to the COA3 family.</text>
</comment>
<dbReference type="EMBL" id="JQFK01000030">
    <property type="protein sequence ID" value="KGK37744.1"/>
    <property type="molecule type" value="Genomic_DNA"/>
</dbReference>
<feature type="domain" description="Cytochrome c oxidase assembly factor 3 mitochondrial coiled-coil" evidence="10">
    <location>
        <begin position="34"/>
        <end position="82"/>
    </location>
</feature>
<gene>
    <name evidence="11" type="ORF">JL09_g3114</name>
</gene>
<dbReference type="Proteomes" id="UP000029867">
    <property type="component" value="Unassembled WGS sequence"/>
</dbReference>
<dbReference type="Pfam" id="PF09813">
    <property type="entry name" value="Coa3_cc"/>
    <property type="match status" value="1"/>
</dbReference>
<evidence type="ECO:0000313" key="12">
    <source>
        <dbReference type="Proteomes" id="UP000029867"/>
    </source>
</evidence>